<comment type="similarity">
    <text evidence="8">Belongs to the MobA family.</text>
</comment>
<dbReference type="GO" id="GO:0046872">
    <property type="term" value="F:metal ion binding"/>
    <property type="evidence" value="ECO:0007669"/>
    <property type="project" value="UniProtKB-KW"/>
</dbReference>
<feature type="coiled-coil region" evidence="9">
    <location>
        <begin position="143"/>
        <end position="173"/>
    </location>
</feature>
<evidence type="ECO:0000313" key="11">
    <source>
        <dbReference type="EMBL" id="NER11870.1"/>
    </source>
</evidence>
<dbReference type="GO" id="GO:0006777">
    <property type="term" value="P:Mo-molybdopterin cofactor biosynthetic process"/>
    <property type="evidence" value="ECO:0007669"/>
    <property type="project" value="UniProtKB-KW"/>
</dbReference>
<dbReference type="GO" id="GO:0005737">
    <property type="term" value="C:cytoplasm"/>
    <property type="evidence" value="ECO:0007669"/>
    <property type="project" value="UniProtKB-SubCell"/>
</dbReference>
<feature type="domain" description="MobA-like NTP transferase" evidence="10">
    <location>
        <begin position="8"/>
        <end position="160"/>
    </location>
</feature>
<dbReference type="GO" id="GO:0005525">
    <property type="term" value="F:GTP binding"/>
    <property type="evidence" value="ECO:0007669"/>
    <property type="project" value="UniProtKB-UniRule"/>
</dbReference>
<keyword evidence="4 8" id="KW-0547">Nucleotide-binding</keyword>
<evidence type="ECO:0000259" key="10">
    <source>
        <dbReference type="Pfam" id="PF12804"/>
    </source>
</evidence>
<sequence>MKKENCTGIILAGGKSSRMGREKGLVLFNDKTFVQHIIDALETVVDDIIIVSDHPAYDAFKQRRVGDMIRNAGPLAGLYTGLEHSKTDCNIVLSCDVPLIRPVLLQRLMEYKEGKYDAVYFKDGNRPMPLVGMYRKKCSEVCLQLLHQEERRMRKLLNELNIKELQLKEEEKIWVKNINAPEELKEALYAVNNKIFWNARRGY</sequence>
<name>A0A6P0UHD4_9FLAO</name>
<dbReference type="InterPro" id="IPR013482">
    <property type="entry name" value="Molybde_CF_guanTrfase"/>
</dbReference>
<dbReference type="AlphaFoldDB" id="A0A6P0UHD4"/>
<dbReference type="EMBL" id="JAABOO010000001">
    <property type="protein sequence ID" value="NER11870.1"/>
    <property type="molecule type" value="Genomic_DNA"/>
</dbReference>
<evidence type="ECO:0000256" key="6">
    <source>
        <dbReference type="ARBA" id="ARBA00023134"/>
    </source>
</evidence>
<dbReference type="CDD" id="cd02503">
    <property type="entry name" value="MobA"/>
    <property type="match status" value="1"/>
</dbReference>
<protein>
    <recommendedName>
        <fullName evidence="8">Probable molybdenum cofactor guanylyltransferase</fullName>
        <shortName evidence="8">MoCo guanylyltransferase</shortName>
        <ecNumber evidence="8">2.7.7.77</ecNumber>
    </recommendedName>
    <alternativeName>
        <fullName evidence="8">GTP:molybdopterin guanylyltransferase</fullName>
    </alternativeName>
    <alternativeName>
        <fullName evidence="8">Mo-MPT guanylyltransferase</fullName>
    </alternativeName>
    <alternativeName>
        <fullName evidence="8">Molybdopterin guanylyltransferase</fullName>
    </alternativeName>
    <alternativeName>
        <fullName evidence="8">Molybdopterin-guanine dinucleotide synthase</fullName>
        <shortName evidence="8">MGD synthase</shortName>
    </alternativeName>
</protein>
<comment type="function">
    <text evidence="8">Transfers a GMP moiety from GTP to Mo-molybdopterin (Mo-MPT) cofactor (Moco or molybdenum cofactor) to form Mo-molybdopterin guanine dinucleotide (Mo-MGD) cofactor.</text>
</comment>
<dbReference type="Gene3D" id="3.90.550.10">
    <property type="entry name" value="Spore Coat Polysaccharide Biosynthesis Protein SpsA, Chain A"/>
    <property type="match status" value="1"/>
</dbReference>
<evidence type="ECO:0000256" key="4">
    <source>
        <dbReference type="ARBA" id="ARBA00022741"/>
    </source>
</evidence>
<proteinExistence type="inferred from homology"/>
<comment type="cofactor">
    <cofactor evidence="8">
        <name>Mg(2+)</name>
        <dbReference type="ChEBI" id="CHEBI:18420"/>
    </cofactor>
</comment>
<evidence type="ECO:0000256" key="7">
    <source>
        <dbReference type="ARBA" id="ARBA00023150"/>
    </source>
</evidence>
<reference evidence="11 12" key="1">
    <citation type="submission" date="2020-01" db="EMBL/GenBank/DDBJ databases">
        <title>Leptobacterium flavescens.</title>
        <authorList>
            <person name="Wang G."/>
        </authorList>
    </citation>
    <scope>NUCLEOTIDE SEQUENCE [LARGE SCALE GENOMIC DNA]</scope>
    <source>
        <strain evidence="11 12">KCTC 22160</strain>
    </source>
</reference>
<dbReference type="SUPFAM" id="SSF53448">
    <property type="entry name" value="Nucleotide-diphospho-sugar transferases"/>
    <property type="match status" value="1"/>
</dbReference>
<keyword evidence="7 8" id="KW-0501">Molybdenum cofactor biosynthesis</keyword>
<keyword evidence="6 8" id="KW-0342">GTP-binding</keyword>
<keyword evidence="2 8" id="KW-0808">Transferase</keyword>
<evidence type="ECO:0000256" key="2">
    <source>
        <dbReference type="ARBA" id="ARBA00022679"/>
    </source>
</evidence>
<dbReference type="InterPro" id="IPR025877">
    <property type="entry name" value="MobA-like_NTP_Trfase"/>
</dbReference>
<dbReference type="Pfam" id="PF12804">
    <property type="entry name" value="NTP_transf_3"/>
    <property type="match status" value="1"/>
</dbReference>
<comment type="caution">
    <text evidence="11">The sequence shown here is derived from an EMBL/GenBank/DDBJ whole genome shotgun (WGS) entry which is preliminary data.</text>
</comment>
<feature type="binding site" evidence="8">
    <location>
        <position position="96"/>
    </location>
    <ligand>
        <name>Mg(2+)</name>
        <dbReference type="ChEBI" id="CHEBI:18420"/>
    </ligand>
</feature>
<dbReference type="RefSeq" id="WP_163604905.1">
    <property type="nucleotide sequence ID" value="NZ_JAABOO010000001.1"/>
</dbReference>
<organism evidence="11 12">
    <name type="scientific">Leptobacterium flavescens</name>
    <dbReference type="NCBI Taxonomy" id="472055"/>
    <lineage>
        <taxon>Bacteria</taxon>
        <taxon>Pseudomonadati</taxon>
        <taxon>Bacteroidota</taxon>
        <taxon>Flavobacteriia</taxon>
        <taxon>Flavobacteriales</taxon>
        <taxon>Flavobacteriaceae</taxon>
        <taxon>Leptobacterium</taxon>
    </lineage>
</organism>
<accession>A0A6P0UHD4</accession>
<dbReference type="PANTHER" id="PTHR19136:SF81">
    <property type="entry name" value="MOLYBDENUM COFACTOR GUANYLYLTRANSFERASE"/>
    <property type="match status" value="1"/>
</dbReference>
<keyword evidence="3 8" id="KW-0479">Metal-binding</keyword>
<evidence type="ECO:0000313" key="12">
    <source>
        <dbReference type="Proteomes" id="UP000468581"/>
    </source>
</evidence>
<dbReference type="PANTHER" id="PTHR19136">
    <property type="entry name" value="MOLYBDENUM COFACTOR GUANYLYLTRANSFERASE"/>
    <property type="match status" value="1"/>
</dbReference>
<feature type="binding site" evidence="8">
    <location>
        <begin position="11"/>
        <end position="13"/>
    </location>
    <ligand>
        <name>GTP</name>
        <dbReference type="ChEBI" id="CHEBI:37565"/>
    </ligand>
</feature>
<dbReference type="GO" id="GO:0061603">
    <property type="term" value="F:molybdenum cofactor guanylyltransferase activity"/>
    <property type="evidence" value="ECO:0007669"/>
    <property type="project" value="UniProtKB-EC"/>
</dbReference>
<evidence type="ECO:0000256" key="3">
    <source>
        <dbReference type="ARBA" id="ARBA00022723"/>
    </source>
</evidence>
<dbReference type="HAMAP" id="MF_00316">
    <property type="entry name" value="MobA"/>
    <property type="match status" value="1"/>
</dbReference>
<evidence type="ECO:0000256" key="5">
    <source>
        <dbReference type="ARBA" id="ARBA00022842"/>
    </source>
</evidence>
<feature type="binding site" evidence="8">
    <location>
        <position position="67"/>
    </location>
    <ligand>
        <name>GTP</name>
        <dbReference type="ChEBI" id="CHEBI:37565"/>
    </ligand>
</feature>
<evidence type="ECO:0000256" key="8">
    <source>
        <dbReference type="HAMAP-Rule" id="MF_00316"/>
    </source>
</evidence>
<keyword evidence="12" id="KW-1185">Reference proteome</keyword>
<evidence type="ECO:0000256" key="1">
    <source>
        <dbReference type="ARBA" id="ARBA00022490"/>
    </source>
</evidence>
<feature type="binding site" evidence="8">
    <location>
        <position position="96"/>
    </location>
    <ligand>
        <name>GTP</name>
        <dbReference type="ChEBI" id="CHEBI:37565"/>
    </ligand>
</feature>
<comment type="catalytic activity">
    <reaction evidence="8">
        <text>Mo-molybdopterin + GTP + H(+) = Mo-molybdopterin guanine dinucleotide + diphosphate</text>
        <dbReference type="Rhea" id="RHEA:34243"/>
        <dbReference type="ChEBI" id="CHEBI:15378"/>
        <dbReference type="ChEBI" id="CHEBI:33019"/>
        <dbReference type="ChEBI" id="CHEBI:37565"/>
        <dbReference type="ChEBI" id="CHEBI:71302"/>
        <dbReference type="ChEBI" id="CHEBI:71310"/>
        <dbReference type="EC" id="2.7.7.77"/>
    </reaction>
</comment>
<feature type="binding site" evidence="8">
    <location>
        <position position="23"/>
    </location>
    <ligand>
        <name>GTP</name>
        <dbReference type="ChEBI" id="CHEBI:37565"/>
    </ligand>
</feature>
<dbReference type="InterPro" id="IPR029044">
    <property type="entry name" value="Nucleotide-diphossugar_trans"/>
</dbReference>
<comment type="subcellular location">
    <subcellularLocation>
        <location evidence="8">Cytoplasm</location>
    </subcellularLocation>
</comment>
<gene>
    <name evidence="8" type="primary">mobA</name>
    <name evidence="11" type="ORF">GWK08_00305</name>
</gene>
<dbReference type="EC" id="2.7.7.77" evidence="8"/>
<evidence type="ECO:0000256" key="9">
    <source>
        <dbReference type="SAM" id="Coils"/>
    </source>
</evidence>
<comment type="caution">
    <text evidence="8">Lacks conserved residue(s) required for the propagation of feature annotation.</text>
</comment>
<keyword evidence="5 8" id="KW-0460">Magnesium</keyword>
<keyword evidence="9" id="KW-0175">Coiled coil</keyword>
<comment type="domain">
    <text evidence="8">The N-terminal domain determines nucleotide recognition and specific binding, while the C-terminal domain determines the specific binding to the target protein.</text>
</comment>
<dbReference type="Proteomes" id="UP000468581">
    <property type="component" value="Unassembled WGS sequence"/>
</dbReference>
<keyword evidence="1 8" id="KW-0963">Cytoplasm</keyword>